<name>A0A5R8PA44_9NOCA</name>
<dbReference type="EMBL" id="VBUU01000022">
    <property type="protein sequence ID" value="TLG04686.1"/>
    <property type="molecule type" value="Genomic_DNA"/>
</dbReference>
<dbReference type="AlphaFoldDB" id="A0A5R8PA44"/>
<protein>
    <recommendedName>
        <fullName evidence="1">Colicin D immunity protein domain-containing protein</fullName>
    </recommendedName>
</protein>
<dbReference type="Gene3D" id="1.20.120.650">
    <property type="entry name" value="Colicin D"/>
    <property type="match status" value="1"/>
</dbReference>
<comment type="caution">
    <text evidence="2">The sequence shown here is derived from an EMBL/GenBank/DDBJ whole genome shotgun (WGS) entry which is preliminary data.</text>
</comment>
<dbReference type="OrthoDB" id="4629499at2"/>
<gene>
    <name evidence="2" type="ORF">FEK35_19850</name>
</gene>
<dbReference type="GO" id="GO:0030153">
    <property type="term" value="P:bacteriocin immunity"/>
    <property type="evidence" value="ECO:0007669"/>
    <property type="project" value="InterPro"/>
</dbReference>
<reference evidence="2 3" key="1">
    <citation type="submission" date="2019-05" db="EMBL/GenBank/DDBJ databases">
        <title>Genomes sequences of two Nocardia cyriacigeorgica environmental isolates, type strains Nocardia asteroides ATCC 19247 and Nocardia cyriacigeorgica DSM 44484.</title>
        <authorList>
            <person name="Vautrin F."/>
            <person name="Bergeron E."/>
            <person name="Dubost A."/>
            <person name="Abrouk D."/>
            <person name="Rodriguez Nava V."/>
            <person name="Pujic P."/>
        </authorList>
    </citation>
    <scope>NUCLEOTIDE SEQUENCE [LARGE SCALE GENOMIC DNA]</scope>
    <source>
        <strain evidence="2 3">EML 1456</strain>
    </source>
</reference>
<dbReference type="Pfam" id="PF09204">
    <property type="entry name" value="Colicin_immun"/>
    <property type="match status" value="1"/>
</dbReference>
<dbReference type="InterPro" id="IPR036471">
    <property type="entry name" value="Colicin_D_sf"/>
</dbReference>
<dbReference type="Proteomes" id="UP000308349">
    <property type="component" value="Unassembled WGS sequence"/>
</dbReference>
<evidence type="ECO:0000259" key="1">
    <source>
        <dbReference type="Pfam" id="PF09204"/>
    </source>
</evidence>
<sequence>MAETNDSVGRMLAVYESAIRSFVVGSSSADDFEARFLALFKNDKYQVPGPEFDVLDSLFADVDDYVADPDLRNEVGGIGEQELRERARSVYSRLYGSIDGQR</sequence>
<organism evidence="2 3">
    <name type="scientific">Nocardia cyriacigeorgica</name>
    <dbReference type="NCBI Taxonomy" id="135487"/>
    <lineage>
        <taxon>Bacteria</taxon>
        <taxon>Bacillati</taxon>
        <taxon>Actinomycetota</taxon>
        <taxon>Actinomycetes</taxon>
        <taxon>Mycobacteriales</taxon>
        <taxon>Nocardiaceae</taxon>
        <taxon>Nocardia</taxon>
    </lineage>
</organism>
<proteinExistence type="predicted"/>
<dbReference type="RefSeq" id="WP_138457439.1">
    <property type="nucleotide sequence ID" value="NZ_VBUU01000022.1"/>
</dbReference>
<dbReference type="InterPro" id="IPR015287">
    <property type="entry name" value="Colicin_D_immunity_dom"/>
</dbReference>
<evidence type="ECO:0000313" key="2">
    <source>
        <dbReference type="EMBL" id="TLG04686.1"/>
    </source>
</evidence>
<accession>A0A5R8PA44</accession>
<evidence type="ECO:0000313" key="3">
    <source>
        <dbReference type="Proteomes" id="UP000308349"/>
    </source>
</evidence>
<feature type="domain" description="Colicin D immunity protein" evidence="1">
    <location>
        <begin position="14"/>
        <end position="94"/>
    </location>
</feature>
<dbReference type="GO" id="GO:0015643">
    <property type="term" value="F:toxic substance binding"/>
    <property type="evidence" value="ECO:0007669"/>
    <property type="project" value="InterPro"/>
</dbReference>